<dbReference type="GO" id="GO:0016705">
    <property type="term" value="F:oxidoreductase activity, acting on paired donors, with incorporation or reduction of molecular oxygen"/>
    <property type="evidence" value="ECO:0007669"/>
    <property type="project" value="InterPro"/>
</dbReference>
<evidence type="ECO:0000313" key="11">
    <source>
        <dbReference type="EMBL" id="WLF51859.1"/>
    </source>
</evidence>
<reference evidence="11" key="2">
    <citation type="submission" date="2023-07" db="EMBL/GenBank/DDBJ databases">
        <title>Genomic analysis of Rhodococcus opacus VOC-14 with glycol ethers degradation activity.</title>
        <authorList>
            <person name="Narkevich D.A."/>
            <person name="Hlushen A.M."/>
            <person name="Akhremchuk A.E."/>
            <person name="Sikolenko M.A."/>
            <person name="Valentovich L.N."/>
        </authorList>
    </citation>
    <scope>NUCLEOTIDE SEQUENCE</scope>
    <source>
        <strain evidence="11">VOC-14</strain>
        <plasmid evidence="11">pRho-VOC14-L</plasmid>
    </source>
</reference>
<dbReference type="Pfam" id="PF00067">
    <property type="entry name" value="p450"/>
    <property type="match status" value="1"/>
</dbReference>
<dbReference type="PRINTS" id="PR00359">
    <property type="entry name" value="BP450"/>
</dbReference>
<evidence type="ECO:0000256" key="5">
    <source>
        <dbReference type="ARBA" id="ARBA00023002"/>
    </source>
</evidence>
<keyword evidence="7 8" id="KW-0503">Monooxygenase</keyword>
<keyword evidence="11" id="KW-0614">Plasmid</keyword>
<dbReference type="InterPro" id="IPR036396">
    <property type="entry name" value="Cyt_P450_sf"/>
</dbReference>
<evidence type="ECO:0000256" key="6">
    <source>
        <dbReference type="ARBA" id="ARBA00023004"/>
    </source>
</evidence>
<keyword evidence="6 8" id="KW-0408">Iron</keyword>
<sequence length="409" mass="44897">MTTTPADDVLGTDTASATGGHPAFPFGRTCPFAPNDKYQSFSDDNLQKVDFKGTPGWLVTGYNNVRTVLADPRMSVRGIDDSSRGDDGEQAVPGFFVAMDPPQHDDLRRILAKEFTPRRMAAMRPTIERIANDLIDEILKSDEPVDIIDALALPLPSLVICELLGVPYDRHDFFQERTRAVLAAGSTPEQVGAAIGDVMTYLAELVTIKQANPGDDLVSLLVKHIESGDLGVIDVAGMSTFLLMAGHETTGNMIGLGLFALLEHPDQLAELREDPELMPQAVEELLRHLDIIGSLPRTATEDLEVEGQRIAKGELLMFSTEAGNRDPSVFDEPDRLDFHRDASRHLTFGHGIHTCLGAPLARLELQVVYSLLLERIPSLRLAVPASDIKLKNDARIFGVHELPIMWDRP</sequence>
<dbReference type="FunFam" id="1.10.630.10:FF:000018">
    <property type="entry name" value="Cytochrome P450 monooxygenase"/>
    <property type="match status" value="1"/>
</dbReference>
<evidence type="ECO:0000313" key="12">
    <source>
        <dbReference type="EMBL" id="WLF52344.1"/>
    </source>
</evidence>
<dbReference type="PRINTS" id="PR00385">
    <property type="entry name" value="P450"/>
</dbReference>
<comment type="similarity">
    <text evidence="2 8">Belongs to the cytochrome P450 family.</text>
</comment>
<keyword evidence="13" id="KW-1185">Reference proteome</keyword>
<evidence type="ECO:0000313" key="10">
    <source>
        <dbReference type="EMBL" id="MCZ4588822.1"/>
    </source>
</evidence>
<dbReference type="CDD" id="cd11030">
    <property type="entry name" value="CYP105-like"/>
    <property type="match status" value="1"/>
</dbReference>
<dbReference type="RefSeq" id="WP_095870635.1">
    <property type="nucleotide sequence ID" value="NZ_CP130956.1"/>
</dbReference>
<dbReference type="InterPro" id="IPR002397">
    <property type="entry name" value="Cyt_P450_B"/>
</dbReference>
<dbReference type="Proteomes" id="UP001066327">
    <property type="component" value="Unassembled WGS sequence"/>
</dbReference>
<evidence type="ECO:0000256" key="7">
    <source>
        <dbReference type="ARBA" id="ARBA00023033"/>
    </source>
</evidence>
<dbReference type="Proteomes" id="UP001231166">
    <property type="component" value="Plasmid pRho-VOC14-L"/>
</dbReference>
<keyword evidence="3 8" id="KW-0349">Heme</keyword>
<evidence type="ECO:0000256" key="8">
    <source>
        <dbReference type="RuleBase" id="RU000461"/>
    </source>
</evidence>
<dbReference type="InterPro" id="IPR017972">
    <property type="entry name" value="Cyt_P450_CS"/>
</dbReference>
<dbReference type="PANTHER" id="PTHR46696">
    <property type="entry name" value="P450, PUTATIVE (EUROFUNG)-RELATED"/>
    <property type="match status" value="1"/>
</dbReference>
<evidence type="ECO:0000256" key="2">
    <source>
        <dbReference type="ARBA" id="ARBA00010617"/>
    </source>
</evidence>
<dbReference type="GO" id="GO:0004497">
    <property type="term" value="F:monooxygenase activity"/>
    <property type="evidence" value="ECO:0007669"/>
    <property type="project" value="UniProtKB-KW"/>
</dbReference>
<dbReference type="PANTHER" id="PTHR46696:SF1">
    <property type="entry name" value="CYTOCHROME P450 YJIB-RELATED"/>
    <property type="match status" value="1"/>
</dbReference>
<dbReference type="EMBL" id="JAPWIS010000025">
    <property type="protein sequence ID" value="MCZ4588822.1"/>
    <property type="molecule type" value="Genomic_DNA"/>
</dbReference>
<organism evidence="11 14">
    <name type="scientific">Rhodococcus opacus</name>
    <name type="common">Nocardia opaca</name>
    <dbReference type="NCBI Taxonomy" id="37919"/>
    <lineage>
        <taxon>Bacteria</taxon>
        <taxon>Bacillati</taxon>
        <taxon>Actinomycetota</taxon>
        <taxon>Actinomycetes</taxon>
        <taxon>Mycobacteriales</taxon>
        <taxon>Nocardiaceae</taxon>
        <taxon>Rhodococcus</taxon>
    </lineage>
</organism>
<dbReference type="PROSITE" id="PS00086">
    <property type="entry name" value="CYTOCHROME_P450"/>
    <property type="match status" value="1"/>
</dbReference>
<reference evidence="10" key="1">
    <citation type="submission" date="2022-12" db="EMBL/GenBank/DDBJ databases">
        <authorList>
            <person name="Krivoruchko A.V."/>
            <person name="Elkin A."/>
        </authorList>
    </citation>
    <scope>NUCLEOTIDE SEQUENCE</scope>
    <source>
        <strain evidence="10">IEGM 249</strain>
    </source>
</reference>
<protein>
    <submittedName>
        <fullName evidence="11">Cytochrome P450</fullName>
    </submittedName>
</protein>
<dbReference type="InterPro" id="IPR001128">
    <property type="entry name" value="Cyt_P450"/>
</dbReference>
<dbReference type="EMBL" id="CP130956">
    <property type="protein sequence ID" value="WLF52344.1"/>
    <property type="molecule type" value="Genomic_DNA"/>
</dbReference>
<comment type="cofactor">
    <cofactor evidence="1">
        <name>heme</name>
        <dbReference type="ChEBI" id="CHEBI:30413"/>
    </cofactor>
</comment>
<keyword evidence="5 8" id="KW-0560">Oxidoreductase</keyword>
<evidence type="ECO:0000313" key="13">
    <source>
        <dbReference type="Proteomes" id="UP001066327"/>
    </source>
</evidence>
<name>A0AAX3YUN3_RHOOP</name>
<feature type="region of interest" description="Disordered" evidence="9">
    <location>
        <begin position="1"/>
        <end position="24"/>
    </location>
</feature>
<evidence type="ECO:0000313" key="14">
    <source>
        <dbReference type="Proteomes" id="UP001231166"/>
    </source>
</evidence>
<geneLocation type="plasmid" evidence="11 14">
    <name>pRho-VOC14-L</name>
</geneLocation>
<dbReference type="GO" id="GO:0020037">
    <property type="term" value="F:heme binding"/>
    <property type="evidence" value="ECO:0007669"/>
    <property type="project" value="InterPro"/>
</dbReference>
<evidence type="ECO:0000256" key="4">
    <source>
        <dbReference type="ARBA" id="ARBA00022723"/>
    </source>
</evidence>
<dbReference type="SUPFAM" id="SSF48264">
    <property type="entry name" value="Cytochrome P450"/>
    <property type="match status" value="1"/>
</dbReference>
<evidence type="ECO:0000256" key="1">
    <source>
        <dbReference type="ARBA" id="ARBA00001971"/>
    </source>
</evidence>
<dbReference type="EMBL" id="CP130956">
    <property type="protein sequence ID" value="WLF51859.1"/>
    <property type="molecule type" value="Genomic_DNA"/>
</dbReference>
<dbReference type="GO" id="GO:0005506">
    <property type="term" value="F:iron ion binding"/>
    <property type="evidence" value="ECO:0007669"/>
    <property type="project" value="InterPro"/>
</dbReference>
<accession>A0AAX3YUN3</accession>
<evidence type="ECO:0000256" key="9">
    <source>
        <dbReference type="SAM" id="MobiDB-lite"/>
    </source>
</evidence>
<proteinExistence type="inferred from homology"/>
<evidence type="ECO:0000256" key="3">
    <source>
        <dbReference type="ARBA" id="ARBA00022617"/>
    </source>
</evidence>
<dbReference type="AlphaFoldDB" id="A0AAX3YUN3"/>
<gene>
    <name evidence="10" type="ORF">O4328_35110</name>
    <name evidence="11" type="ORF">Q5707_41020</name>
    <name evidence="12" type="ORF">Q5707_43975</name>
</gene>
<keyword evidence="4 8" id="KW-0479">Metal-binding</keyword>
<dbReference type="Gene3D" id="1.10.630.10">
    <property type="entry name" value="Cytochrome P450"/>
    <property type="match status" value="1"/>
</dbReference>